<reference evidence="2" key="2">
    <citation type="submission" date="2015-01" db="EMBL/GenBank/DDBJ databases">
        <title>Evolutionary Origins and Diversification of the Mycorrhizal Mutualists.</title>
        <authorList>
            <consortium name="DOE Joint Genome Institute"/>
            <consortium name="Mycorrhizal Genomics Consortium"/>
            <person name="Kohler A."/>
            <person name="Kuo A."/>
            <person name="Nagy L.G."/>
            <person name="Floudas D."/>
            <person name="Copeland A."/>
            <person name="Barry K.W."/>
            <person name="Cichocki N."/>
            <person name="Veneault-Fourrey C."/>
            <person name="LaButti K."/>
            <person name="Lindquist E.A."/>
            <person name="Lipzen A."/>
            <person name="Lundell T."/>
            <person name="Morin E."/>
            <person name="Murat C."/>
            <person name="Riley R."/>
            <person name="Ohm R."/>
            <person name="Sun H."/>
            <person name="Tunlid A."/>
            <person name="Henrissat B."/>
            <person name="Grigoriev I.V."/>
            <person name="Hibbett D.S."/>
            <person name="Martin F."/>
        </authorList>
    </citation>
    <scope>NUCLEOTIDE SEQUENCE [LARGE SCALE GENOMIC DNA]</scope>
    <source>
        <strain evidence="2">Zn</strain>
    </source>
</reference>
<dbReference type="AlphaFoldDB" id="A0A0C3HA12"/>
<reference evidence="1 2" key="1">
    <citation type="submission" date="2014-04" db="EMBL/GenBank/DDBJ databases">
        <authorList>
            <consortium name="DOE Joint Genome Institute"/>
            <person name="Kuo A."/>
            <person name="Martino E."/>
            <person name="Perotto S."/>
            <person name="Kohler A."/>
            <person name="Nagy L.G."/>
            <person name="Floudas D."/>
            <person name="Copeland A."/>
            <person name="Barry K.W."/>
            <person name="Cichocki N."/>
            <person name="Veneault-Fourrey C."/>
            <person name="LaButti K."/>
            <person name="Lindquist E.A."/>
            <person name="Lipzen A."/>
            <person name="Lundell T."/>
            <person name="Morin E."/>
            <person name="Murat C."/>
            <person name="Sun H."/>
            <person name="Tunlid A."/>
            <person name="Henrissat B."/>
            <person name="Grigoriev I.V."/>
            <person name="Hibbett D.S."/>
            <person name="Martin F."/>
            <person name="Nordberg H.P."/>
            <person name="Cantor M.N."/>
            <person name="Hua S.X."/>
        </authorList>
    </citation>
    <scope>NUCLEOTIDE SEQUENCE [LARGE SCALE GENOMIC DNA]</scope>
    <source>
        <strain evidence="1 2">Zn</strain>
    </source>
</reference>
<dbReference type="EMBL" id="KN832872">
    <property type="protein sequence ID" value="KIN05081.1"/>
    <property type="molecule type" value="Genomic_DNA"/>
</dbReference>
<organism evidence="1 2">
    <name type="scientific">Oidiodendron maius (strain Zn)</name>
    <dbReference type="NCBI Taxonomy" id="913774"/>
    <lineage>
        <taxon>Eukaryota</taxon>
        <taxon>Fungi</taxon>
        <taxon>Dikarya</taxon>
        <taxon>Ascomycota</taxon>
        <taxon>Pezizomycotina</taxon>
        <taxon>Leotiomycetes</taxon>
        <taxon>Leotiomycetes incertae sedis</taxon>
        <taxon>Myxotrichaceae</taxon>
        <taxon>Oidiodendron</taxon>
    </lineage>
</organism>
<dbReference type="HOGENOM" id="CLU_1865698_0_0_1"/>
<evidence type="ECO:0000313" key="1">
    <source>
        <dbReference type="EMBL" id="KIN05081.1"/>
    </source>
</evidence>
<protein>
    <submittedName>
        <fullName evidence="1">Uncharacterized protein</fullName>
    </submittedName>
</protein>
<proteinExistence type="predicted"/>
<name>A0A0C3HA12_OIDMZ</name>
<gene>
    <name evidence="1" type="ORF">OIDMADRAFT_177405</name>
</gene>
<sequence length="137" mass="15503">MPNSGTARASWQIFSMQKIYKTVSAHPVSVDTNNIYIIWKKKHLHSDKLIRCVLPILNAVYRKYGGELLTPDQGPKIPVWCAAAPTDILRNGEYYGCVRVPGKSSPYAHNIALALDLWDWMQRIVTSAPFEENTTNE</sequence>
<accession>A0A0C3HA12</accession>
<keyword evidence="2" id="KW-1185">Reference proteome</keyword>
<dbReference type="InParanoid" id="A0A0C3HA12"/>
<evidence type="ECO:0000313" key="2">
    <source>
        <dbReference type="Proteomes" id="UP000054321"/>
    </source>
</evidence>
<dbReference type="Proteomes" id="UP000054321">
    <property type="component" value="Unassembled WGS sequence"/>
</dbReference>